<feature type="region of interest" description="Disordered" evidence="1">
    <location>
        <begin position="79"/>
        <end position="101"/>
    </location>
</feature>
<gene>
    <name evidence="3" type="ORF">QRX50_17705</name>
</gene>
<dbReference type="EMBL" id="CP127294">
    <property type="protein sequence ID" value="WIX82466.1"/>
    <property type="molecule type" value="Genomic_DNA"/>
</dbReference>
<name>A0A9Y2MXM1_9PSEU</name>
<dbReference type="Pfam" id="PF19950">
    <property type="entry name" value="DUF6412"/>
    <property type="match status" value="1"/>
</dbReference>
<keyword evidence="2" id="KW-1133">Transmembrane helix</keyword>
<dbReference type="InterPro" id="IPR045635">
    <property type="entry name" value="DUF6412"/>
</dbReference>
<dbReference type="KEGG" id="acab:QRX50_17705"/>
<accession>A0A9Y2MXM1</accession>
<keyword evidence="4" id="KW-1185">Reference proteome</keyword>
<evidence type="ECO:0000313" key="4">
    <source>
        <dbReference type="Proteomes" id="UP001236014"/>
    </source>
</evidence>
<dbReference type="AlphaFoldDB" id="A0A9Y2MXM1"/>
<evidence type="ECO:0000256" key="2">
    <source>
        <dbReference type="SAM" id="Phobius"/>
    </source>
</evidence>
<evidence type="ECO:0000256" key="1">
    <source>
        <dbReference type="SAM" id="MobiDB-lite"/>
    </source>
</evidence>
<evidence type="ECO:0000313" key="3">
    <source>
        <dbReference type="EMBL" id="WIX82466.1"/>
    </source>
</evidence>
<feature type="transmembrane region" description="Helical" evidence="2">
    <location>
        <begin position="26"/>
        <end position="46"/>
    </location>
</feature>
<reference evidence="3 4" key="1">
    <citation type="submission" date="2023-06" db="EMBL/GenBank/DDBJ databases">
        <authorList>
            <person name="Oyuntsetseg B."/>
            <person name="Kim S.B."/>
        </authorList>
    </citation>
    <scope>NUCLEOTIDE SEQUENCE [LARGE SCALE GENOMIC DNA]</scope>
    <source>
        <strain evidence="3 4">2-15</strain>
    </source>
</reference>
<feature type="compositionally biased region" description="Low complexity" evidence="1">
    <location>
        <begin position="79"/>
        <end position="95"/>
    </location>
</feature>
<dbReference type="Proteomes" id="UP001236014">
    <property type="component" value="Chromosome"/>
</dbReference>
<keyword evidence="2" id="KW-0812">Transmembrane</keyword>
<protein>
    <submittedName>
        <fullName evidence="3">DUF6412 domain-containing protein</fullName>
    </submittedName>
</protein>
<keyword evidence="2" id="KW-0472">Membrane</keyword>
<proteinExistence type="predicted"/>
<sequence>MHTLLHLASPLHLAFPAMHVFDQAGPAAILAFASVVAASLLVVLVVSNANRGELAAWTVPARARRTALNQRARRAAFLRLRDPGAPGRSRPRAPGQHFPAA</sequence>
<organism evidence="3 4">
    <name type="scientific">Amycolatopsis carbonis</name>
    <dbReference type="NCBI Taxonomy" id="715471"/>
    <lineage>
        <taxon>Bacteria</taxon>
        <taxon>Bacillati</taxon>
        <taxon>Actinomycetota</taxon>
        <taxon>Actinomycetes</taxon>
        <taxon>Pseudonocardiales</taxon>
        <taxon>Pseudonocardiaceae</taxon>
        <taxon>Amycolatopsis</taxon>
    </lineage>
</organism>
<dbReference type="RefSeq" id="WP_285973035.1">
    <property type="nucleotide sequence ID" value="NZ_CP127294.1"/>
</dbReference>